<organism evidence="1 2">
    <name type="scientific">Pseudomonas helleri</name>
    <dbReference type="NCBI Taxonomy" id="1608996"/>
    <lineage>
        <taxon>Bacteria</taxon>
        <taxon>Pseudomonadati</taxon>
        <taxon>Pseudomonadota</taxon>
        <taxon>Gammaproteobacteria</taxon>
        <taxon>Pseudomonadales</taxon>
        <taxon>Pseudomonadaceae</taxon>
        <taxon>Pseudomonas</taxon>
    </lineage>
</organism>
<dbReference type="AlphaFoldDB" id="A0A7X1Y195"/>
<evidence type="ECO:0000313" key="2">
    <source>
        <dbReference type="Proteomes" id="UP000437970"/>
    </source>
</evidence>
<gene>
    <name evidence="1" type="ORF">GHO29_20055</name>
</gene>
<protein>
    <recommendedName>
        <fullName evidence="3">Plasmid replication protein RepB</fullName>
    </recommendedName>
</protein>
<name>A0A7X1Y195_9PSED</name>
<sequence>MRLKMLKELFSAGVLRGATVIPSGNDQSAWKLMVHKLSGESVAVTVAAKPEDKIYIRLNAALMDAHRLGFRDVAVQLPEEFEREDSQRTGPLR</sequence>
<evidence type="ECO:0008006" key="3">
    <source>
        <dbReference type="Google" id="ProtNLM"/>
    </source>
</evidence>
<evidence type="ECO:0000313" key="1">
    <source>
        <dbReference type="EMBL" id="MQU28764.1"/>
    </source>
</evidence>
<dbReference type="EMBL" id="WIVW01000039">
    <property type="protein sequence ID" value="MQU28764.1"/>
    <property type="molecule type" value="Genomic_DNA"/>
</dbReference>
<proteinExistence type="predicted"/>
<dbReference type="RefSeq" id="WP_094991425.1">
    <property type="nucleotide sequence ID" value="NZ_WIVW01000039.1"/>
</dbReference>
<dbReference type="Proteomes" id="UP000437970">
    <property type="component" value="Unassembled WGS sequence"/>
</dbReference>
<reference evidence="1 2" key="1">
    <citation type="submission" date="2019-10" db="EMBL/GenBank/DDBJ databases">
        <title>Evaluation of single-gene subtyping targets for Pseudomonas.</title>
        <authorList>
            <person name="Reichler S.J."/>
            <person name="Orsi R.H."/>
            <person name="Wiedmann M."/>
            <person name="Martin N.H."/>
            <person name="Murphy S.I."/>
        </authorList>
    </citation>
    <scope>NUCLEOTIDE SEQUENCE [LARGE SCALE GENOMIC DNA]</scope>
    <source>
        <strain evidence="1 2">FSL R10-1984</strain>
    </source>
</reference>
<accession>A0A7X1Y195</accession>
<comment type="caution">
    <text evidence="1">The sequence shown here is derived from an EMBL/GenBank/DDBJ whole genome shotgun (WGS) entry which is preliminary data.</text>
</comment>